<reference evidence="6 7" key="1">
    <citation type="submission" date="2019-07" db="EMBL/GenBank/DDBJ databases">
        <title>Novel species isolated from glacier.</title>
        <authorList>
            <person name="Liu Q."/>
            <person name="Xin Y.-H."/>
        </authorList>
    </citation>
    <scope>NUCLEOTIDE SEQUENCE [LARGE SCALE GENOMIC DNA]</scope>
    <source>
        <strain evidence="6 7">LB1R16</strain>
    </source>
</reference>
<protein>
    <submittedName>
        <fullName evidence="6">LysR family transcriptional regulator</fullName>
    </submittedName>
</protein>
<dbReference type="SUPFAM" id="SSF53850">
    <property type="entry name" value="Periplasmic binding protein-like II"/>
    <property type="match status" value="1"/>
</dbReference>
<evidence type="ECO:0000259" key="5">
    <source>
        <dbReference type="PROSITE" id="PS50931"/>
    </source>
</evidence>
<gene>
    <name evidence="6" type="ORF">FMM06_08325</name>
</gene>
<dbReference type="GO" id="GO:0006351">
    <property type="term" value="P:DNA-templated transcription"/>
    <property type="evidence" value="ECO:0007669"/>
    <property type="project" value="TreeGrafter"/>
</dbReference>
<evidence type="ECO:0000313" key="6">
    <source>
        <dbReference type="EMBL" id="TRW18463.1"/>
    </source>
</evidence>
<dbReference type="SUPFAM" id="SSF46785">
    <property type="entry name" value="Winged helix' DNA-binding domain"/>
    <property type="match status" value="1"/>
</dbReference>
<dbReference type="InterPro" id="IPR036388">
    <property type="entry name" value="WH-like_DNA-bd_sf"/>
</dbReference>
<organism evidence="6 7">
    <name type="scientific">Glacieibacterium frigidum</name>
    <dbReference type="NCBI Taxonomy" id="2593303"/>
    <lineage>
        <taxon>Bacteria</taxon>
        <taxon>Pseudomonadati</taxon>
        <taxon>Pseudomonadota</taxon>
        <taxon>Alphaproteobacteria</taxon>
        <taxon>Sphingomonadales</taxon>
        <taxon>Sphingosinicellaceae</taxon>
        <taxon>Glacieibacterium</taxon>
    </lineage>
</organism>
<sequence length="307" mass="33826">MVNLDWEKLRLFDCVADAGSFTEAARRLRMSQPALSRQIMALEEAVGAKLFHRHARGLAMTHEGEKLHAATHTMSETLERTRASIDSSRNRPSGEIRLTTTVSFGSTWLARQMGAFLDLYPDITVTMILTDNDVDLAKREADCAIRFHPPYQGELIQKPLVPIRHRLCASPAYLARHGTPLKIADLDAHRLLAYGSAAPEALKGINWALELGHADRARVPALTLNNSFGVLQAVEAGAGIAALPSYLIRFSGQVQVVLPELEGATFRTFFVYPSELRKSVRVGALRDFLVERMTLDALDLPGYAPAA</sequence>
<dbReference type="InterPro" id="IPR000847">
    <property type="entry name" value="LysR_HTH_N"/>
</dbReference>
<feature type="domain" description="HTH lysR-type" evidence="5">
    <location>
        <begin position="4"/>
        <end position="61"/>
    </location>
</feature>
<evidence type="ECO:0000313" key="7">
    <source>
        <dbReference type="Proteomes" id="UP000317894"/>
    </source>
</evidence>
<dbReference type="Pfam" id="PF03466">
    <property type="entry name" value="LysR_substrate"/>
    <property type="match status" value="1"/>
</dbReference>
<keyword evidence="4" id="KW-0804">Transcription</keyword>
<dbReference type="InterPro" id="IPR058163">
    <property type="entry name" value="LysR-type_TF_proteobact-type"/>
</dbReference>
<evidence type="ECO:0000256" key="2">
    <source>
        <dbReference type="ARBA" id="ARBA00023015"/>
    </source>
</evidence>
<dbReference type="GO" id="GO:0043565">
    <property type="term" value="F:sequence-specific DNA binding"/>
    <property type="evidence" value="ECO:0007669"/>
    <property type="project" value="TreeGrafter"/>
</dbReference>
<dbReference type="Proteomes" id="UP000317894">
    <property type="component" value="Unassembled WGS sequence"/>
</dbReference>
<dbReference type="PANTHER" id="PTHR30537:SF20">
    <property type="entry name" value="TRANSCRIPTIONAL REGULATORY PROTEIN"/>
    <property type="match status" value="1"/>
</dbReference>
<name>A0A552UJP9_9SPHN</name>
<dbReference type="PRINTS" id="PR00039">
    <property type="entry name" value="HTHLYSR"/>
</dbReference>
<keyword evidence="7" id="KW-1185">Reference proteome</keyword>
<dbReference type="AlphaFoldDB" id="A0A552UJP9"/>
<dbReference type="Pfam" id="PF00126">
    <property type="entry name" value="HTH_1"/>
    <property type="match status" value="1"/>
</dbReference>
<dbReference type="Gene3D" id="1.10.10.10">
    <property type="entry name" value="Winged helix-like DNA-binding domain superfamily/Winged helix DNA-binding domain"/>
    <property type="match status" value="1"/>
</dbReference>
<evidence type="ECO:0000256" key="1">
    <source>
        <dbReference type="ARBA" id="ARBA00009437"/>
    </source>
</evidence>
<dbReference type="InterPro" id="IPR036390">
    <property type="entry name" value="WH_DNA-bd_sf"/>
</dbReference>
<dbReference type="GO" id="GO:0003700">
    <property type="term" value="F:DNA-binding transcription factor activity"/>
    <property type="evidence" value="ECO:0007669"/>
    <property type="project" value="InterPro"/>
</dbReference>
<evidence type="ECO:0000256" key="4">
    <source>
        <dbReference type="ARBA" id="ARBA00023163"/>
    </source>
</evidence>
<accession>A0A552UJP9</accession>
<dbReference type="OrthoDB" id="9798121at2"/>
<proteinExistence type="inferred from homology"/>
<comment type="similarity">
    <text evidence="1">Belongs to the LysR transcriptional regulatory family.</text>
</comment>
<dbReference type="FunFam" id="1.10.10.10:FF:000001">
    <property type="entry name" value="LysR family transcriptional regulator"/>
    <property type="match status" value="1"/>
</dbReference>
<dbReference type="Gene3D" id="3.40.190.290">
    <property type="match status" value="1"/>
</dbReference>
<dbReference type="EMBL" id="VJWA01000001">
    <property type="protein sequence ID" value="TRW18463.1"/>
    <property type="molecule type" value="Genomic_DNA"/>
</dbReference>
<dbReference type="PROSITE" id="PS50931">
    <property type="entry name" value="HTH_LYSR"/>
    <property type="match status" value="1"/>
</dbReference>
<evidence type="ECO:0000256" key="3">
    <source>
        <dbReference type="ARBA" id="ARBA00023125"/>
    </source>
</evidence>
<dbReference type="PANTHER" id="PTHR30537">
    <property type="entry name" value="HTH-TYPE TRANSCRIPTIONAL REGULATOR"/>
    <property type="match status" value="1"/>
</dbReference>
<keyword evidence="2" id="KW-0805">Transcription regulation</keyword>
<dbReference type="CDD" id="cd08422">
    <property type="entry name" value="PBP2_CrgA_like"/>
    <property type="match status" value="1"/>
</dbReference>
<keyword evidence="3" id="KW-0238">DNA-binding</keyword>
<dbReference type="InterPro" id="IPR005119">
    <property type="entry name" value="LysR_subst-bd"/>
</dbReference>
<comment type="caution">
    <text evidence="6">The sequence shown here is derived from an EMBL/GenBank/DDBJ whole genome shotgun (WGS) entry which is preliminary data.</text>
</comment>